<dbReference type="InterPro" id="IPR036388">
    <property type="entry name" value="WH-like_DNA-bd_sf"/>
</dbReference>
<evidence type="ECO:0000256" key="3">
    <source>
        <dbReference type="SAM" id="MobiDB-lite"/>
    </source>
</evidence>
<dbReference type="PANTHER" id="PTHR47186:SF54">
    <property type="entry name" value="DISEASE RESISTANCE RPP13-LIKE PROTEIN 4"/>
    <property type="match status" value="1"/>
</dbReference>
<keyword evidence="7" id="KW-1185">Reference proteome</keyword>
<evidence type="ECO:0000259" key="5">
    <source>
        <dbReference type="Pfam" id="PF23598"/>
    </source>
</evidence>
<protein>
    <submittedName>
        <fullName evidence="6">LRR domain containing protein</fullName>
    </submittedName>
</protein>
<dbReference type="PANTHER" id="PTHR47186">
    <property type="entry name" value="LEUCINE-RICH REPEAT-CONTAINING PROTEIN 57"/>
    <property type="match status" value="1"/>
</dbReference>
<dbReference type="Pfam" id="PF23598">
    <property type="entry name" value="LRR_14"/>
    <property type="match status" value="1"/>
</dbReference>
<accession>A0A2P5BKM8</accession>
<dbReference type="STRING" id="3476.A0A2P5BKM8"/>
<dbReference type="InterPro" id="IPR055414">
    <property type="entry name" value="LRR_R13L4/SHOC2-like"/>
</dbReference>
<reference evidence="7" key="1">
    <citation type="submission" date="2016-06" db="EMBL/GenBank/DDBJ databases">
        <title>Parallel loss of symbiosis genes in relatives of nitrogen-fixing non-legume Parasponia.</title>
        <authorList>
            <person name="Van Velzen R."/>
            <person name="Holmer R."/>
            <person name="Bu F."/>
            <person name="Rutten L."/>
            <person name="Van Zeijl A."/>
            <person name="Liu W."/>
            <person name="Santuari L."/>
            <person name="Cao Q."/>
            <person name="Sharma T."/>
            <person name="Shen D."/>
            <person name="Roswanjaya Y."/>
            <person name="Wardhani T."/>
            <person name="Kalhor M.S."/>
            <person name="Jansen J."/>
            <person name="Van den Hoogen J."/>
            <person name="Gungor B."/>
            <person name="Hartog M."/>
            <person name="Hontelez J."/>
            <person name="Verver J."/>
            <person name="Yang W.-C."/>
            <person name="Schijlen E."/>
            <person name="Repin R."/>
            <person name="Schilthuizen M."/>
            <person name="Schranz E."/>
            <person name="Heidstra R."/>
            <person name="Miyata K."/>
            <person name="Fedorova E."/>
            <person name="Kohlen W."/>
            <person name="Bisseling T."/>
            <person name="Smit S."/>
            <person name="Geurts R."/>
        </authorList>
    </citation>
    <scope>NUCLEOTIDE SEQUENCE [LARGE SCALE GENOMIC DNA]</scope>
    <source>
        <strain evidence="7">cv. WU1-14</strain>
    </source>
</reference>
<evidence type="ECO:0000256" key="2">
    <source>
        <dbReference type="ARBA" id="ARBA00022821"/>
    </source>
</evidence>
<organism evidence="6 7">
    <name type="scientific">Parasponia andersonii</name>
    <name type="common">Sponia andersonii</name>
    <dbReference type="NCBI Taxonomy" id="3476"/>
    <lineage>
        <taxon>Eukaryota</taxon>
        <taxon>Viridiplantae</taxon>
        <taxon>Streptophyta</taxon>
        <taxon>Embryophyta</taxon>
        <taxon>Tracheophyta</taxon>
        <taxon>Spermatophyta</taxon>
        <taxon>Magnoliopsida</taxon>
        <taxon>eudicotyledons</taxon>
        <taxon>Gunneridae</taxon>
        <taxon>Pentapetalae</taxon>
        <taxon>rosids</taxon>
        <taxon>fabids</taxon>
        <taxon>Rosales</taxon>
        <taxon>Cannabaceae</taxon>
        <taxon>Parasponia</taxon>
    </lineage>
</organism>
<proteinExistence type="predicted"/>
<evidence type="ECO:0000259" key="4">
    <source>
        <dbReference type="Pfam" id="PF23559"/>
    </source>
</evidence>
<dbReference type="Pfam" id="PF23559">
    <property type="entry name" value="WHD_DRP"/>
    <property type="match status" value="1"/>
</dbReference>
<dbReference type="Gene3D" id="1.10.10.10">
    <property type="entry name" value="Winged helix-like DNA-binding domain superfamily/Winged helix DNA-binding domain"/>
    <property type="match status" value="1"/>
</dbReference>
<evidence type="ECO:0000256" key="1">
    <source>
        <dbReference type="ARBA" id="ARBA00022737"/>
    </source>
</evidence>
<feature type="domain" description="Disease resistance protein winged helix" evidence="4">
    <location>
        <begin position="242"/>
        <end position="313"/>
    </location>
</feature>
<evidence type="ECO:0000313" key="6">
    <source>
        <dbReference type="EMBL" id="PON49323.1"/>
    </source>
</evidence>
<keyword evidence="1" id="KW-0677">Repeat</keyword>
<dbReference type="InterPro" id="IPR058922">
    <property type="entry name" value="WHD_DRP"/>
</dbReference>
<sequence>MSLTTSKRTIPISSYESSYVTLDLLSYLKSGQITPFRVFNEVIIPDFLLHLSKARHNFLPSSPQNRSHQNGEGEKEEDGFGCKEEVDTSSQLLAMYEEIQNDVVLIQKVCGELELWETEINGAIKDLVLQSLDDAFKERTEKFENNFKIHFLETKIRRTRDIVSKLKERIHLPLKFSSANLDSESFKRFKITRDARTINLPLQLPALNIAKEFAVTSTREEIQAVYEDLRPREKLCLLCFSVFPENAVIKKKVLVHWWVGEGFIDSLNCGEGEEEDESAEKTASGFFKEFMARGIIEPVFKKRRPSADSCRMRPSVRFAIIMLAERAGFIKFDADKNPTANFSGSRRACLVKSEEGSSVKELTYGTHWKQGNVRTVFNVSEHRLEFKSGWFSKMKYVRVLQLGRWESSAKHVIEVEDSEFLKGLKRMKHLRYLSLRGVSVITELPNSVSKLESLRILNLNGCHDLEKLPDGIGSLKNLTHLDMYECSLISHMPKGLASLSELQVLKGFVIGKPRPGGQYCQLEDLTKLEHLKKLSIHVDRNSDTVKIELNSLVNFEKLMSLSISWSRIYDSSIPLRGLQKALSMTKRLASIRSTPRRYLEASILPAPLEKLDLHYFPGSKISEWFSLGELEKSKKLRKLYIRGGELSNLKDDKCCWKAIEFLRLKFLSKLEMDWREMRALFPELTYMEKCKCPNLWFFPCDESEIWKNN</sequence>
<dbReference type="SUPFAM" id="SSF52047">
    <property type="entry name" value="RNI-like"/>
    <property type="match status" value="1"/>
</dbReference>
<dbReference type="AlphaFoldDB" id="A0A2P5BKM8"/>
<dbReference type="GO" id="GO:0006952">
    <property type="term" value="P:defense response"/>
    <property type="evidence" value="ECO:0007669"/>
    <property type="project" value="UniProtKB-KW"/>
</dbReference>
<comment type="caution">
    <text evidence="6">The sequence shown here is derived from an EMBL/GenBank/DDBJ whole genome shotgun (WGS) entry which is preliminary data.</text>
</comment>
<dbReference type="Gene3D" id="3.80.10.10">
    <property type="entry name" value="Ribonuclease Inhibitor"/>
    <property type="match status" value="1"/>
</dbReference>
<gene>
    <name evidence="6" type="ORF">PanWU01x14_230950</name>
</gene>
<dbReference type="EMBL" id="JXTB01000263">
    <property type="protein sequence ID" value="PON49323.1"/>
    <property type="molecule type" value="Genomic_DNA"/>
</dbReference>
<feature type="compositionally biased region" description="Basic and acidic residues" evidence="3">
    <location>
        <begin position="69"/>
        <end position="81"/>
    </location>
</feature>
<evidence type="ECO:0000313" key="7">
    <source>
        <dbReference type="Proteomes" id="UP000237105"/>
    </source>
</evidence>
<keyword evidence="2" id="KW-0611">Plant defense</keyword>
<feature type="domain" description="Disease resistance R13L4/SHOC-2-like LRR" evidence="5">
    <location>
        <begin position="391"/>
        <end position="665"/>
    </location>
</feature>
<dbReference type="InterPro" id="IPR032675">
    <property type="entry name" value="LRR_dom_sf"/>
</dbReference>
<dbReference type="Proteomes" id="UP000237105">
    <property type="component" value="Unassembled WGS sequence"/>
</dbReference>
<name>A0A2P5BKM8_PARAD</name>
<dbReference type="OrthoDB" id="1110401at2759"/>
<feature type="region of interest" description="Disordered" evidence="3">
    <location>
        <begin position="60"/>
        <end position="81"/>
    </location>
</feature>